<name>A0A0J1IK11_NIACI</name>
<organism evidence="3 4">
    <name type="scientific">Niallia circulans</name>
    <name type="common">Bacillus circulans</name>
    <dbReference type="NCBI Taxonomy" id="1397"/>
    <lineage>
        <taxon>Bacteria</taxon>
        <taxon>Bacillati</taxon>
        <taxon>Bacillota</taxon>
        <taxon>Bacilli</taxon>
        <taxon>Bacillales</taxon>
        <taxon>Bacillaceae</taxon>
        <taxon>Niallia</taxon>
    </lineage>
</organism>
<keyword evidence="1" id="KW-0175">Coiled coil</keyword>
<dbReference type="Pfam" id="PF09851">
    <property type="entry name" value="SHOCT"/>
    <property type="match status" value="1"/>
</dbReference>
<comment type="caution">
    <text evidence="3">The sequence shown here is derived from an EMBL/GenBank/DDBJ whole genome shotgun (WGS) entry which is preliminary data.</text>
</comment>
<evidence type="ECO:0000259" key="2">
    <source>
        <dbReference type="Pfam" id="PF09851"/>
    </source>
</evidence>
<dbReference type="PATRIC" id="fig|1397.4.peg.640"/>
<evidence type="ECO:0000313" key="3">
    <source>
        <dbReference type="EMBL" id="KLV26232.1"/>
    </source>
</evidence>
<dbReference type="AlphaFoldDB" id="A0A0J1IK11"/>
<sequence length="75" mass="8630">MVGILRTVDQPQNAVKFKRNQNEEALKLKSEIEARMKNQSSKSDLSSLKELKSLLDEGIITQEEFDLKKKQILNI</sequence>
<protein>
    <recommendedName>
        <fullName evidence="2">SHOCT domain-containing protein</fullName>
    </recommendedName>
</protein>
<proteinExistence type="predicted"/>
<evidence type="ECO:0000313" key="4">
    <source>
        <dbReference type="Proteomes" id="UP000036045"/>
    </source>
</evidence>
<keyword evidence="4" id="KW-1185">Reference proteome</keyword>
<dbReference type="InterPro" id="IPR018649">
    <property type="entry name" value="SHOCT"/>
</dbReference>
<evidence type="ECO:0000256" key="1">
    <source>
        <dbReference type="SAM" id="Coils"/>
    </source>
</evidence>
<gene>
    <name evidence="3" type="ORF">ABW02_12660</name>
</gene>
<dbReference type="Proteomes" id="UP000036045">
    <property type="component" value="Unassembled WGS sequence"/>
</dbReference>
<feature type="domain" description="SHOCT" evidence="2">
    <location>
        <begin position="48"/>
        <end position="73"/>
    </location>
</feature>
<reference evidence="3 4" key="1">
    <citation type="submission" date="2015-05" db="EMBL/GenBank/DDBJ databases">
        <title>Whole genome sequence and identification of bacterial endophytes from Costus igneus.</title>
        <authorList>
            <person name="Lee Y.P."/>
            <person name="Gan H.M."/>
            <person name="Eng W."/>
            <person name="Wheatley M.S."/>
            <person name="Caraballo A."/>
            <person name="Polter S."/>
            <person name="Savka M.A."/>
            <person name="Hudson A.O."/>
        </authorList>
    </citation>
    <scope>NUCLEOTIDE SEQUENCE [LARGE SCALE GENOMIC DNA]</scope>
    <source>
        <strain evidence="3 4">RIT379</strain>
    </source>
</reference>
<accession>A0A0J1IK11</accession>
<feature type="coiled-coil region" evidence="1">
    <location>
        <begin position="15"/>
        <end position="42"/>
    </location>
</feature>
<dbReference type="EMBL" id="LDPH01000010">
    <property type="protein sequence ID" value="KLV26232.1"/>
    <property type="molecule type" value="Genomic_DNA"/>
</dbReference>